<feature type="domain" description="Glycosyl transferase family 1" evidence="1">
    <location>
        <begin position="191"/>
        <end position="359"/>
    </location>
</feature>
<proteinExistence type="predicted"/>
<gene>
    <name evidence="3" type="ORF">HMPREF1168_03310</name>
</gene>
<dbReference type="Proteomes" id="UP000006087">
    <property type="component" value="Unassembled WGS sequence"/>
</dbReference>
<dbReference type="RefSeq" id="WP_005346631.1">
    <property type="nucleotide sequence ID" value="NZ_JH823256.1"/>
</dbReference>
<dbReference type="Gene3D" id="3.40.50.2000">
    <property type="entry name" value="Glycogen Phosphorylase B"/>
    <property type="match status" value="2"/>
</dbReference>
<protein>
    <recommendedName>
        <fullName evidence="5">Glycosyl transferase family 1 domain-containing protein</fullName>
    </recommendedName>
</protein>
<evidence type="ECO:0008006" key="5">
    <source>
        <dbReference type="Google" id="ProtNLM"/>
    </source>
</evidence>
<evidence type="ECO:0000259" key="1">
    <source>
        <dbReference type="Pfam" id="PF00534"/>
    </source>
</evidence>
<dbReference type="Pfam" id="PF13439">
    <property type="entry name" value="Glyco_transf_4"/>
    <property type="match status" value="1"/>
</dbReference>
<evidence type="ECO:0000313" key="3">
    <source>
        <dbReference type="EMBL" id="EKB18301.1"/>
    </source>
</evidence>
<dbReference type="InterPro" id="IPR001296">
    <property type="entry name" value="Glyco_trans_1"/>
</dbReference>
<dbReference type="SUPFAM" id="SSF53756">
    <property type="entry name" value="UDP-Glycosyltransferase/glycogen phosphorylase"/>
    <property type="match status" value="1"/>
</dbReference>
<comment type="caution">
    <text evidence="3">The sequence shown here is derived from an EMBL/GenBank/DDBJ whole genome shotgun (WGS) entry which is preliminary data.</text>
</comment>
<accession>K1IJF2</accession>
<dbReference type="PANTHER" id="PTHR45947:SF14">
    <property type="entry name" value="SLL1723 PROTEIN"/>
    <property type="match status" value="1"/>
</dbReference>
<dbReference type="HOGENOM" id="CLU_009583_2_5_6"/>
<dbReference type="InterPro" id="IPR050194">
    <property type="entry name" value="Glycosyltransferase_grp1"/>
</dbReference>
<organism evidence="3 4">
    <name type="scientific">Aeromonas veronii AMC34</name>
    <dbReference type="NCBI Taxonomy" id="1073383"/>
    <lineage>
        <taxon>Bacteria</taxon>
        <taxon>Pseudomonadati</taxon>
        <taxon>Pseudomonadota</taxon>
        <taxon>Gammaproteobacteria</taxon>
        <taxon>Aeromonadales</taxon>
        <taxon>Aeromonadaceae</taxon>
        <taxon>Aeromonas</taxon>
    </lineage>
</organism>
<feature type="domain" description="Glycosyltransferase subfamily 4-like N-terminal" evidence="2">
    <location>
        <begin position="84"/>
        <end position="188"/>
    </location>
</feature>
<reference evidence="3 4" key="1">
    <citation type="submission" date="2012-06" db="EMBL/GenBank/DDBJ databases">
        <title>The Genome Sequence of Aeromonas veronii AMC34.</title>
        <authorList>
            <consortium name="The Broad Institute Genome Sequencing Platform"/>
            <person name="Earl A."/>
            <person name="Ward D."/>
            <person name="Feldgarden M."/>
            <person name="Gevers D."/>
            <person name="Graf J."/>
            <person name="Tomasi A."/>
            <person name="Horneman A."/>
            <person name="Walker B."/>
            <person name="Young S.K."/>
            <person name="Zeng Q."/>
            <person name="Gargeya S."/>
            <person name="Fitzgerald M."/>
            <person name="Haas B."/>
            <person name="Abouelleil A."/>
            <person name="Alvarado L."/>
            <person name="Arachchi H.M."/>
            <person name="Berlin A.M."/>
            <person name="Chapman S.B."/>
            <person name="Goldberg J."/>
            <person name="Griggs A."/>
            <person name="Gujja S."/>
            <person name="Hansen M."/>
            <person name="Howarth C."/>
            <person name="Imamovic A."/>
            <person name="Larimer J."/>
            <person name="McCowan C."/>
            <person name="Montmayeur A."/>
            <person name="Murphy C."/>
            <person name="Neiman D."/>
            <person name="Pearson M."/>
            <person name="Priest M."/>
            <person name="Roberts A."/>
            <person name="Saif S."/>
            <person name="Shea T."/>
            <person name="Sisk P."/>
            <person name="Sykes S."/>
            <person name="Wortman J."/>
            <person name="Nusbaum C."/>
            <person name="Birren B."/>
        </authorList>
    </citation>
    <scope>NUCLEOTIDE SEQUENCE [LARGE SCALE GENOMIC DNA]</scope>
    <source>
        <strain evidence="3 4">AMC34</strain>
    </source>
</reference>
<dbReference type="GO" id="GO:0016757">
    <property type="term" value="F:glycosyltransferase activity"/>
    <property type="evidence" value="ECO:0007669"/>
    <property type="project" value="InterPro"/>
</dbReference>
<dbReference type="Pfam" id="PF00534">
    <property type="entry name" value="Glycos_transf_1"/>
    <property type="match status" value="1"/>
</dbReference>
<dbReference type="AlphaFoldDB" id="K1IJF2"/>
<dbReference type="InterPro" id="IPR028098">
    <property type="entry name" value="Glyco_trans_4-like_N"/>
</dbReference>
<dbReference type="PANTHER" id="PTHR45947">
    <property type="entry name" value="SULFOQUINOVOSYL TRANSFERASE SQD2"/>
    <property type="match status" value="1"/>
</dbReference>
<sequence length="389" mass="43850">MNKLLVFRTHLLPYSETFVLAQVCHLKRWHAAILGEVRLDNGLSLQGLEVDTLLKNEEHYKNLSMNRAVNEFVRSSLLSKANSFKNAGYKLIHAHFAVDALRVYPLAKEMDVPLVVTLHGYDINRNHDWWQNGLGGRSMITYPEELVKMSTDPKVRFIAVSKAIHQRAIEFGISPSKVTHIPIGVDVSYAEKFNLKFKQHNKEVIFVGRLTENKGCIFLLRAMRILQKRIDGVHLRIIGDGPLRNGLEEFAKIYNLNVSFLGVLPSANVMREISESKVLCLPSITIGNGESEAFGLVLLEAQSLGVPVITSSRGGKGEGLIHGETGYAFDERDDKSLAEYLYRLLMDDELAHAMGKKGYAFVKNNFDIVRQTEILESFYDDVVSEFNRG</sequence>
<evidence type="ECO:0000259" key="2">
    <source>
        <dbReference type="Pfam" id="PF13439"/>
    </source>
</evidence>
<name>K1IJF2_AERVE</name>
<dbReference type="PATRIC" id="fig|1073383.3.peg.3322"/>
<dbReference type="EMBL" id="AGWU01000022">
    <property type="protein sequence ID" value="EKB18301.1"/>
    <property type="molecule type" value="Genomic_DNA"/>
</dbReference>
<evidence type="ECO:0000313" key="4">
    <source>
        <dbReference type="Proteomes" id="UP000006087"/>
    </source>
</evidence>